<accession>A0A9X2K7L7</accession>
<dbReference type="Gene3D" id="3.90.1570.10">
    <property type="entry name" value="tt1808, chain A"/>
    <property type="match status" value="1"/>
</dbReference>
<name>A0A9X2K7L7_9ACTN</name>
<dbReference type="RefSeq" id="WP_253747349.1">
    <property type="nucleotide sequence ID" value="NZ_BAABKA010000035.1"/>
</dbReference>
<dbReference type="GO" id="GO:0004519">
    <property type="term" value="F:endonuclease activity"/>
    <property type="evidence" value="ECO:0007669"/>
    <property type="project" value="UniProtKB-KW"/>
</dbReference>
<evidence type="ECO:0000313" key="2">
    <source>
        <dbReference type="EMBL" id="MCP2359906.1"/>
    </source>
</evidence>
<dbReference type="AlphaFoldDB" id="A0A9X2K7L7"/>
<comment type="caution">
    <text evidence="2">The sequence shown here is derived from an EMBL/GenBank/DDBJ whole genome shotgun (WGS) entry which is preliminary data.</text>
</comment>
<dbReference type="InterPro" id="IPR012296">
    <property type="entry name" value="Nuclease_put_TT1808"/>
</dbReference>
<keyword evidence="2" id="KW-0540">Nuclease</keyword>
<dbReference type="InterPro" id="IPR008538">
    <property type="entry name" value="Uma2"/>
</dbReference>
<protein>
    <submittedName>
        <fullName evidence="2">Uma2 family endonuclease</fullName>
    </submittedName>
</protein>
<proteinExistence type="predicted"/>
<keyword evidence="2" id="KW-0378">Hydrolase</keyword>
<dbReference type="Pfam" id="PF05685">
    <property type="entry name" value="Uma2"/>
    <property type="match status" value="1"/>
</dbReference>
<dbReference type="EMBL" id="JAMZEB010000002">
    <property type="protein sequence ID" value="MCP2359906.1"/>
    <property type="molecule type" value="Genomic_DNA"/>
</dbReference>
<keyword evidence="3" id="KW-1185">Reference proteome</keyword>
<organism evidence="2 3">
    <name type="scientific">Nonomuraea thailandensis</name>
    <dbReference type="NCBI Taxonomy" id="1188745"/>
    <lineage>
        <taxon>Bacteria</taxon>
        <taxon>Bacillati</taxon>
        <taxon>Actinomycetota</taxon>
        <taxon>Actinomycetes</taxon>
        <taxon>Streptosporangiales</taxon>
        <taxon>Streptosporangiaceae</taxon>
        <taxon>Nonomuraea</taxon>
    </lineage>
</organism>
<reference evidence="2" key="1">
    <citation type="submission" date="2022-06" db="EMBL/GenBank/DDBJ databases">
        <title>Sequencing the genomes of 1000 actinobacteria strains.</title>
        <authorList>
            <person name="Klenk H.-P."/>
        </authorList>
    </citation>
    <scope>NUCLEOTIDE SEQUENCE</scope>
    <source>
        <strain evidence="2">DSM 46694</strain>
    </source>
</reference>
<feature type="domain" description="Putative restriction endonuclease" evidence="1">
    <location>
        <begin position="37"/>
        <end position="115"/>
    </location>
</feature>
<gene>
    <name evidence="2" type="ORF">HD597_006926</name>
</gene>
<sequence length="122" mass="13115">MRLFEQPDDGHGYELGDGSLIVSPAPSPSHQEAKLTFEPDDVLLAVEVVSPASKTFDRALKPLVHGAARIPSYWRVEIDEGPALYVHDLDGDSCRGPQVHAAGVTLTLSVPFPVAFDPADLI</sequence>
<dbReference type="Proteomes" id="UP001139648">
    <property type="component" value="Unassembled WGS sequence"/>
</dbReference>
<evidence type="ECO:0000259" key="1">
    <source>
        <dbReference type="Pfam" id="PF05685"/>
    </source>
</evidence>
<keyword evidence="2" id="KW-0255">Endonuclease</keyword>
<evidence type="ECO:0000313" key="3">
    <source>
        <dbReference type="Proteomes" id="UP001139648"/>
    </source>
</evidence>